<dbReference type="RefSeq" id="WP_167926631.1">
    <property type="nucleotide sequence ID" value="NZ_JAATVY010000013.1"/>
</dbReference>
<proteinExistence type="predicted"/>
<accession>A0ABX0Y067</accession>
<dbReference type="SUPFAM" id="SSF51430">
    <property type="entry name" value="NAD(P)-linked oxidoreductase"/>
    <property type="match status" value="1"/>
</dbReference>
<gene>
    <name evidence="3" type="ORF">HC031_18685</name>
</gene>
<dbReference type="EMBL" id="JAATVY010000013">
    <property type="protein sequence ID" value="NJC71730.1"/>
    <property type="molecule type" value="Genomic_DNA"/>
</dbReference>
<dbReference type="CDD" id="cd19076">
    <property type="entry name" value="AKR_AKR13A_13D"/>
    <property type="match status" value="1"/>
</dbReference>
<evidence type="ECO:0000256" key="1">
    <source>
        <dbReference type="ARBA" id="ARBA00023002"/>
    </source>
</evidence>
<evidence type="ECO:0000259" key="2">
    <source>
        <dbReference type="Pfam" id="PF00248"/>
    </source>
</evidence>
<feature type="domain" description="NADP-dependent oxidoreductase" evidence="2">
    <location>
        <begin position="16"/>
        <end position="308"/>
    </location>
</feature>
<sequence length="327" mass="35478">MKYRTLGAGGPALSALGLGCMGMSEFYGPADEADSIRTIHRAVELGVNLLDTADMYGLGHNERLVGRAIADRRDKVVLATKFGIVREGNGGSSRRIDSSPEYARRAIDASLRRLGVDHVDLYYLHRRNPDVPIEDTVGAMADLVRAGKVRYLGLSEVTGETLRRAHAVHPIAALQSEYSLWSRDVAADALPVARELGTTLVAYSPVGRGFLTGRIESTDTLAPDDFRRTNPRFRGENLARNLALLDTVKRLAGEVGCTPVQLALAWLLAKGDDIVPIPGTKRVTYLEENVAAVDVTLTDDQVRVLDESLPAAAGDRYEEGGMRTVNL</sequence>
<name>A0ABX0Y067_9ACTN</name>
<dbReference type="PANTHER" id="PTHR43625:SF40">
    <property type="entry name" value="ALDO-KETO REDUCTASE YAKC [NADP(+)]"/>
    <property type="match status" value="1"/>
</dbReference>
<dbReference type="InterPro" id="IPR023210">
    <property type="entry name" value="NADP_OxRdtase_dom"/>
</dbReference>
<dbReference type="Proteomes" id="UP000722989">
    <property type="component" value="Unassembled WGS sequence"/>
</dbReference>
<dbReference type="PROSITE" id="PS51257">
    <property type="entry name" value="PROKAR_LIPOPROTEIN"/>
    <property type="match status" value="1"/>
</dbReference>
<evidence type="ECO:0000313" key="3">
    <source>
        <dbReference type="EMBL" id="NJC71730.1"/>
    </source>
</evidence>
<keyword evidence="4" id="KW-1185">Reference proteome</keyword>
<dbReference type="PANTHER" id="PTHR43625">
    <property type="entry name" value="AFLATOXIN B1 ALDEHYDE REDUCTASE"/>
    <property type="match status" value="1"/>
</dbReference>
<evidence type="ECO:0000313" key="4">
    <source>
        <dbReference type="Proteomes" id="UP000722989"/>
    </source>
</evidence>
<protein>
    <submittedName>
        <fullName evidence="3">Aldo/keto reductase</fullName>
    </submittedName>
</protein>
<dbReference type="InterPro" id="IPR036812">
    <property type="entry name" value="NAD(P)_OxRdtase_dom_sf"/>
</dbReference>
<dbReference type="Gene3D" id="3.20.20.100">
    <property type="entry name" value="NADP-dependent oxidoreductase domain"/>
    <property type="match status" value="1"/>
</dbReference>
<dbReference type="Pfam" id="PF00248">
    <property type="entry name" value="Aldo_ket_red"/>
    <property type="match status" value="1"/>
</dbReference>
<comment type="caution">
    <text evidence="3">The sequence shown here is derived from an EMBL/GenBank/DDBJ whole genome shotgun (WGS) entry which is preliminary data.</text>
</comment>
<dbReference type="InterPro" id="IPR050791">
    <property type="entry name" value="Aldo-Keto_reductase"/>
</dbReference>
<reference evidence="3 4" key="1">
    <citation type="submission" date="2020-03" db="EMBL/GenBank/DDBJ databases">
        <title>WGS of the type strain of Planosporangium spp.</title>
        <authorList>
            <person name="Thawai C."/>
        </authorList>
    </citation>
    <scope>NUCLEOTIDE SEQUENCE [LARGE SCALE GENOMIC DNA]</scope>
    <source>
        <strain evidence="3 4">TBRC 5610</strain>
    </source>
</reference>
<organism evidence="3 4">
    <name type="scientific">Planosporangium thailandense</name>
    <dbReference type="NCBI Taxonomy" id="765197"/>
    <lineage>
        <taxon>Bacteria</taxon>
        <taxon>Bacillati</taxon>
        <taxon>Actinomycetota</taxon>
        <taxon>Actinomycetes</taxon>
        <taxon>Micromonosporales</taxon>
        <taxon>Micromonosporaceae</taxon>
        <taxon>Planosporangium</taxon>
    </lineage>
</organism>
<keyword evidence="1" id="KW-0560">Oxidoreductase</keyword>